<dbReference type="InterPro" id="IPR013154">
    <property type="entry name" value="ADH-like_N"/>
</dbReference>
<organism evidence="2 3">
    <name type="scientific">Tistlia consotensis USBA 355</name>
    <dbReference type="NCBI Taxonomy" id="560819"/>
    <lineage>
        <taxon>Bacteria</taxon>
        <taxon>Pseudomonadati</taxon>
        <taxon>Pseudomonadota</taxon>
        <taxon>Alphaproteobacteria</taxon>
        <taxon>Rhodospirillales</taxon>
        <taxon>Rhodovibrionaceae</taxon>
        <taxon>Tistlia</taxon>
    </lineage>
</organism>
<dbReference type="Pfam" id="PF00107">
    <property type="entry name" value="ADH_zinc_N"/>
    <property type="match status" value="1"/>
</dbReference>
<dbReference type="Pfam" id="PF08240">
    <property type="entry name" value="ADH_N"/>
    <property type="match status" value="1"/>
</dbReference>
<evidence type="ECO:0000313" key="2">
    <source>
        <dbReference type="EMBL" id="SME90930.1"/>
    </source>
</evidence>
<sequence length="341" mass="35726">MKALVLEERGAAGLDLRDFPDPTPAPGEAVMRVAAASINRVDLYMRDDGRGIRHALPMVLGVDGAGEIVEAPAGSGLRPGQPVVLYPAGFCGRCRFCLAGDQPLCEQVAYSGEHRHGTFAEYVAMPAACFLPLPEGVDPLAAATLPVAYLTAWRMLFGKQALGAGETVLIMGVGGGVGAACLQLARLTGARALVTSSSAEKLAKAAELGAEAGIDYRREPVAKRVLELTGGQGVDLVIDNVGEVSWGDSLRAVRRGGRIVTCGATTGDQPPADLRRLFIRQIAIFGSTLGSVEEFRRLLAVVAAGDLAPVIDQVRPLAAFREAFGRVESGSQFGKVVLRVP</sequence>
<protein>
    <submittedName>
        <fullName evidence="2">NADPH:quinone reductase</fullName>
    </submittedName>
</protein>
<dbReference type="GO" id="GO:0016491">
    <property type="term" value="F:oxidoreductase activity"/>
    <property type="evidence" value="ECO:0007669"/>
    <property type="project" value="InterPro"/>
</dbReference>
<dbReference type="AlphaFoldDB" id="A0A1Y6B459"/>
<dbReference type="SMART" id="SM00829">
    <property type="entry name" value="PKS_ER"/>
    <property type="match status" value="1"/>
</dbReference>
<dbReference type="InterPro" id="IPR011032">
    <property type="entry name" value="GroES-like_sf"/>
</dbReference>
<dbReference type="InterPro" id="IPR052711">
    <property type="entry name" value="Zinc_ADH-like"/>
</dbReference>
<evidence type="ECO:0000313" key="3">
    <source>
        <dbReference type="Proteomes" id="UP000192917"/>
    </source>
</evidence>
<gene>
    <name evidence="2" type="ORF">SAMN05428998_101351</name>
</gene>
<dbReference type="Gene3D" id="3.90.180.10">
    <property type="entry name" value="Medium-chain alcohol dehydrogenases, catalytic domain"/>
    <property type="match status" value="1"/>
</dbReference>
<dbReference type="SUPFAM" id="SSF50129">
    <property type="entry name" value="GroES-like"/>
    <property type="match status" value="1"/>
</dbReference>
<dbReference type="InterPro" id="IPR020843">
    <property type="entry name" value="ER"/>
</dbReference>
<dbReference type="STRING" id="560819.SAMN05428998_101351"/>
<dbReference type="EMBL" id="FWZX01000001">
    <property type="protein sequence ID" value="SME90930.1"/>
    <property type="molecule type" value="Genomic_DNA"/>
</dbReference>
<dbReference type="InterPro" id="IPR013149">
    <property type="entry name" value="ADH-like_C"/>
</dbReference>
<evidence type="ECO:0000259" key="1">
    <source>
        <dbReference type="SMART" id="SM00829"/>
    </source>
</evidence>
<keyword evidence="3" id="KW-1185">Reference proteome</keyword>
<dbReference type="Gene3D" id="3.40.50.720">
    <property type="entry name" value="NAD(P)-binding Rossmann-like Domain"/>
    <property type="match status" value="1"/>
</dbReference>
<accession>A0A1Y6B459</accession>
<name>A0A1Y6B459_9PROT</name>
<dbReference type="SUPFAM" id="SSF51735">
    <property type="entry name" value="NAD(P)-binding Rossmann-fold domains"/>
    <property type="match status" value="1"/>
</dbReference>
<reference evidence="2 3" key="1">
    <citation type="submission" date="2017-04" db="EMBL/GenBank/DDBJ databases">
        <authorList>
            <person name="Afonso C.L."/>
            <person name="Miller P.J."/>
            <person name="Scott M.A."/>
            <person name="Spackman E."/>
            <person name="Goraichik I."/>
            <person name="Dimitrov K.M."/>
            <person name="Suarez D.L."/>
            <person name="Swayne D.E."/>
        </authorList>
    </citation>
    <scope>NUCLEOTIDE SEQUENCE [LARGE SCALE GENOMIC DNA]</scope>
    <source>
        <strain evidence="2 3">USBA 355</strain>
    </source>
</reference>
<dbReference type="PANTHER" id="PTHR45033">
    <property type="match status" value="1"/>
</dbReference>
<feature type="domain" description="Enoyl reductase (ER)" evidence="1">
    <location>
        <begin position="10"/>
        <end position="338"/>
    </location>
</feature>
<proteinExistence type="predicted"/>
<dbReference type="Proteomes" id="UP000192917">
    <property type="component" value="Unassembled WGS sequence"/>
</dbReference>
<dbReference type="InterPro" id="IPR036291">
    <property type="entry name" value="NAD(P)-bd_dom_sf"/>
</dbReference>
<dbReference type="PANTHER" id="PTHR45033:SF3">
    <property type="entry name" value="DEHYDROGENASE, PUTATIVE (AFU_ORTHOLOGUE AFUA_2G13270)-RELATED"/>
    <property type="match status" value="1"/>
</dbReference>
<dbReference type="RefSeq" id="WP_085120697.1">
    <property type="nucleotide sequence ID" value="NZ_FWZX01000001.1"/>
</dbReference>